<accession>C7CCG0</accession>
<name>C7CCG0_METED</name>
<evidence type="ECO:0000313" key="4">
    <source>
        <dbReference type="Proteomes" id="UP000008070"/>
    </source>
</evidence>
<reference evidence="4" key="1">
    <citation type="journal article" date="2009" name="PLoS ONE">
        <title>Methylobacterium genome sequences: a reference blueprint to investigate microbial metabolism of C1 compounds from natural and industrial sources.</title>
        <authorList>
            <person name="Vuilleumier S."/>
            <person name="Chistoserdova L."/>
            <person name="Lee M.-C."/>
            <person name="Bringel F."/>
            <person name="Lajus A."/>
            <person name="Zhou Y."/>
            <person name="Gourion B."/>
            <person name="Barbe V."/>
            <person name="Chang J."/>
            <person name="Cruveiller S."/>
            <person name="Dossat C."/>
            <person name="Gillett W."/>
            <person name="Gruffaz C."/>
            <person name="Haugen E."/>
            <person name="Hourcade E."/>
            <person name="Levy R."/>
            <person name="Mangenot S."/>
            <person name="Muller E."/>
            <person name="Nadalig T."/>
            <person name="Pagni M."/>
            <person name="Penny C."/>
            <person name="Peyraud R."/>
            <person name="Robinson D.G."/>
            <person name="Roche D."/>
            <person name="Rouy Z."/>
            <person name="Saenampechek C."/>
            <person name="Salvignol G."/>
            <person name="Vallenet D."/>
            <person name="Wu Z."/>
            <person name="Marx C.J."/>
            <person name="Vorholt J.A."/>
            <person name="Olson M.V."/>
            <person name="Kaul R."/>
            <person name="Weissenbach J."/>
            <person name="Medigue C."/>
            <person name="Lidstrom M.E."/>
        </authorList>
    </citation>
    <scope>NUCLEOTIDE SEQUENCE [LARGE SCALE GENOMIC DNA]</scope>
    <source>
        <strain evidence="4">DSM 6343 / CIP 106787 / DM4</strain>
    </source>
</reference>
<dbReference type="AlphaFoldDB" id="C7CCG0"/>
<dbReference type="InterPro" id="IPR001789">
    <property type="entry name" value="Sig_transdc_resp-reg_receiver"/>
</dbReference>
<dbReference type="PROSITE" id="PS50110">
    <property type="entry name" value="RESPONSE_REGULATORY"/>
    <property type="match status" value="1"/>
</dbReference>
<dbReference type="GO" id="GO:0000160">
    <property type="term" value="P:phosphorelay signal transduction system"/>
    <property type="evidence" value="ECO:0007669"/>
    <property type="project" value="InterPro"/>
</dbReference>
<dbReference type="EMBL" id="FP103042">
    <property type="protein sequence ID" value="CAX22507.1"/>
    <property type="molecule type" value="Genomic_DNA"/>
</dbReference>
<feature type="modified residue" description="4-aspartylphosphate" evidence="1">
    <location>
        <position position="48"/>
    </location>
</feature>
<dbReference type="Gene3D" id="3.40.50.2300">
    <property type="match status" value="1"/>
</dbReference>
<evidence type="ECO:0000313" key="3">
    <source>
        <dbReference type="EMBL" id="CAX22507.1"/>
    </source>
</evidence>
<evidence type="ECO:0000259" key="2">
    <source>
        <dbReference type="PROSITE" id="PS50110"/>
    </source>
</evidence>
<dbReference type="InterPro" id="IPR011006">
    <property type="entry name" value="CheY-like_superfamily"/>
</dbReference>
<gene>
    <name evidence="3" type="ORF">METD_I0875</name>
</gene>
<protein>
    <submittedName>
        <fullName evidence="3">Response regulator receiver</fullName>
    </submittedName>
</protein>
<feature type="domain" description="Response regulatory" evidence="2">
    <location>
        <begin position="1"/>
        <end position="109"/>
    </location>
</feature>
<sequence length="135" mass="14440">MVEDEYLIALLMTEWLEAAGADVVGPAPTVEKALALIESDVVDAAILDVNLGHGRTVYLVADKLSVIGVPYTFATGDVMMAIADAYKHQPRVEKPFSETAFICALKKLTTSPSQLPVTVSPIAAACREEAHEVVQ</sequence>
<keyword evidence="1" id="KW-0597">Phosphoprotein</keyword>
<organism evidence="3 4">
    <name type="scientific">Methylorubrum extorquens (strain DSM 6343 / CIP 106787 / DM4)</name>
    <name type="common">Methylobacterium extorquens</name>
    <dbReference type="NCBI Taxonomy" id="661410"/>
    <lineage>
        <taxon>Bacteria</taxon>
        <taxon>Pseudomonadati</taxon>
        <taxon>Pseudomonadota</taxon>
        <taxon>Alphaproteobacteria</taxon>
        <taxon>Hyphomicrobiales</taxon>
        <taxon>Methylobacteriaceae</taxon>
        <taxon>Methylorubrum</taxon>
    </lineage>
</organism>
<dbReference type="KEGG" id="mdi:METDI0875"/>
<dbReference type="SUPFAM" id="SSF52172">
    <property type="entry name" value="CheY-like"/>
    <property type="match status" value="1"/>
</dbReference>
<proteinExistence type="predicted"/>
<evidence type="ECO:0000256" key="1">
    <source>
        <dbReference type="PROSITE-ProRule" id="PRU00169"/>
    </source>
</evidence>
<dbReference type="Proteomes" id="UP000008070">
    <property type="component" value="Chromosome"/>
</dbReference>
<dbReference type="HOGENOM" id="CLU_000445_69_11_5"/>